<dbReference type="InterPro" id="IPR002549">
    <property type="entry name" value="AI-2E-like"/>
</dbReference>
<sequence length="385" mass="40853">MLAAPHGGASRGEEPAVTLQRQVLIWAACFAVLVLALWLLSPILLPFLAGFVLAYFLDPIADHLQKWGLSRLTGAMVIVVVALILLVAALVVFVPMLVDQVGRFAGELPAIIQSLAARLNAWAPAWMKEAVNNSGTDIQASVTQFAGKAADWILSVLKTLLSGGLALVNLVSLLVVTPIVAFYMLVDWDRMIATIDSWVPRDYVGTVRELGRDVNAAMAGFIRGQGTVCLVLGIFYAAGLTFAGLKFGLAIGLLAGALTFIPYAGAMTGGVLAIGVALVQFWPDYWSIGIVVAIFAVGQFLEGNFLSPKLVGKSIGLHPVWLMFALFAFGYAFGFVGLLLAVPMAAAAGVLVRFALRQYLGSRLYLGTAAQPLPSPSDPVENRPA</sequence>
<feature type="transmembrane region" description="Helical" evidence="6">
    <location>
        <begin position="228"/>
        <end position="254"/>
    </location>
</feature>
<evidence type="ECO:0000313" key="8">
    <source>
        <dbReference type="Proteomes" id="UP000248795"/>
    </source>
</evidence>
<keyword evidence="8" id="KW-1185">Reference proteome</keyword>
<dbReference type="GO" id="GO:0016020">
    <property type="term" value="C:membrane"/>
    <property type="evidence" value="ECO:0007669"/>
    <property type="project" value="UniProtKB-SubCell"/>
</dbReference>
<protein>
    <submittedName>
        <fullName evidence="7">AI-2E family transporter</fullName>
    </submittedName>
</protein>
<evidence type="ECO:0000256" key="1">
    <source>
        <dbReference type="ARBA" id="ARBA00004141"/>
    </source>
</evidence>
<organism evidence="7 8">
    <name type="scientific">Aestuariivirga litoralis</name>
    <dbReference type="NCBI Taxonomy" id="2650924"/>
    <lineage>
        <taxon>Bacteria</taxon>
        <taxon>Pseudomonadati</taxon>
        <taxon>Pseudomonadota</taxon>
        <taxon>Alphaproteobacteria</taxon>
        <taxon>Hyphomicrobiales</taxon>
        <taxon>Aestuariivirgaceae</taxon>
        <taxon>Aestuariivirga</taxon>
    </lineage>
</organism>
<dbReference type="Proteomes" id="UP000248795">
    <property type="component" value="Unassembled WGS sequence"/>
</dbReference>
<evidence type="ECO:0000256" key="2">
    <source>
        <dbReference type="ARBA" id="ARBA00009773"/>
    </source>
</evidence>
<feature type="transmembrane region" description="Helical" evidence="6">
    <location>
        <begin position="24"/>
        <end position="57"/>
    </location>
</feature>
<dbReference type="PANTHER" id="PTHR21716:SF64">
    <property type="entry name" value="AI-2 TRANSPORT PROTEIN TQSA"/>
    <property type="match status" value="1"/>
</dbReference>
<keyword evidence="3 6" id="KW-0812">Transmembrane</keyword>
<name>A0A2W2BHW5_9HYPH</name>
<evidence type="ECO:0000256" key="5">
    <source>
        <dbReference type="ARBA" id="ARBA00023136"/>
    </source>
</evidence>
<feature type="transmembrane region" description="Helical" evidence="6">
    <location>
        <begin position="285"/>
        <end position="301"/>
    </location>
</feature>
<evidence type="ECO:0000256" key="4">
    <source>
        <dbReference type="ARBA" id="ARBA00022989"/>
    </source>
</evidence>
<gene>
    <name evidence="7" type="ORF">DK847_17980</name>
</gene>
<accession>A0A2W2BHW5</accession>
<evidence type="ECO:0000313" key="7">
    <source>
        <dbReference type="EMBL" id="PZF75507.1"/>
    </source>
</evidence>
<proteinExistence type="inferred from homology"/>
<dbReference type="AlphaFoldDB" id="A0A2W2BHW5"/>
<comment type="similarity">
    <text evidence="2">Belongs to the autoinducer-2 exporter (AI-2E) (TC 2.A.86) family.</text>
</comment>
<evidence type="ECO:0000256" key="6">
    <source>
        <dbReference type="SAM" id="Phobius"/>
    </source>
</evidence>
<feature type="transmembrane region" description="Helical" evidence="6">
    <location>
        <begin position="321"/>
        <end position="354"/>
    </location>
</feature>
<dbReference type="Pfam" id="PF01594">
    <property type="entry name" value="AI-2E_transport"/>
    <property type="match status" value="1"/>
</dbReference>
<dbReference type="EMBL" id="QKVK01000010">
    <property type="protein sequence ID" value="PZF75507.1"/>
    <property type="molecule type" value="Genomic_DNA"/>
</dbReference>
<dbReference type="PANTHER" id="PTHR21716">
    <property type="entry name" value="TRANSMEMBRANE PROTEIN"/>
    <property type="match status" value="1"/>
</dbReference>
<feature type="transmembrane region" description="Helical" evidence="6">
    <location>
        <begin position="260"/>
        <end position="278"/>
    </location>
</feature>
<evidence type="ECO:0000256" key="3">
    <source>
        <dbReference type="ARBA" id="ARBA00022692"/>
    </source>
</evidence>
<comment type="caution">
    <text evidence="7">The sequence shown here is derived from an EMBL/GenBank/DDBJ whole genome shotgun (WGS) entry which is preliminary data.</text>
</comment>
<dbReference type="GO" id="GO:0055085">
    <property type="term" value="P:transmembrane transport"/>
    <property type="evidence" value="ECO:0007669"/>
    <property type="project" value="TreeGrafter"/>
</dbReference>
<reference evidence="8" key="1">
    <citation type="submission" date="2018-06" db="EMBL/GenBank/DDBJ databases">
        <title>Aestuariibacter litoralis strain KCTC 52945T.</title>
        <authorList>
            <person name="Li X."/>
            <person name="Salam N."/>
            <person name="Li J.-L."/>
            <person name="Chen Y.-M."/>
            <person name="Yang Z.-W."/>
            <person name="Zhang L.-Y."/>
            <person name="Han M.-X."/>
            <person name="Xiao M."/>
            <person name="Li W.-J."/>
        </authorList>
    </citation>
    <scope>NUCLEOTIDE SEQUENCE [LARGE SCALE GENOMIC DNA]</scope>
    <source>
        <strain evidence="8">KCTC 52945</strain>
    </source>
</reference>
<keyword evidence="4 6" id="KW-1133">Transmembrane helix</keyword>
<comment type="subcellular location">
    <subcellularLocation>
        <location evidence="1">Membrane</location>
        <topology evidence="1">Multi-pass membrane protein</topology>
    </subcellularLocation>
</comment>
<feature type="transmembrane region" description="Helical" evidence="6">
    <location>
        <begin position="69"/>
        <end position="94"/>
    </location>
</feature>
<keyword evidence="5 6" id="KW-0472">Membrane</keyword>
<feature type="transmembrane region" description="Helical" evidence="6">
    <location>
        <begin position="164"/>
        <end position="186"/>
    </location>
</feature>